<feature type="region of interest" description="Disordered" evidence="1">
    <location>
        <begin position="106"/>
        <end position="260"/>
    </location>
</feature>
<feature type="region of interest" description="Disordered" evidence="1">
    <location>
        <begin position="1"/>
        <end position="24"/>
    </location>
</feature>
<reference evidence="2" key="1">
    <citation type="submission" date="2022-01" db="EMBL/GenBank/DDBJ databases">
        <title>Comparative genomics reveals a dynamic genome evolution in the ectomycorrhizal milk-cap (Lactarius) mushrooms.</title>
        <authorList>
            <consortium name="DOE Joint Genome Institute"/>
            <person name="Lebreton A."/>
            <person name="Tang N."/>
            <person name="Kuo A."/>
            <person name="LaButti K."/>
            <person name="Drula E."/>
            <person name="Barry K."/>
            <person name="Clum A."/>
            <person name="Lipzen A."/>
            <person name="Mousain D."/>
            <person name="Ng V."/>
            <person name="Wang R."/>
            <person name="Wang X."/>
            <person name="Dai Y."/>
            <person name="Henrissat B."/>
            <person name="Grigoriev I.V."/>
            <person name="Guerin-Laguette A."/>
            <person name="Yu F."/>
            <person name="Martin F.M."/>
        </authorList>
    </citation>
    <scope>NUCLEOTIDE SEQUENCE</scope>
    <source>
        <strain evidence="2">QP</strain>
    </source>
</reference>
<feature type="compositionally biased region" description="Basic residues" evidence="1">
    <location>
        <begin position="150"/>
        <end position="163"/>
    </location>
</feature>
<feature type="compositionally biased region" description="Gly residues" evidence="1">
    <location>
        <begin position="239"/>
        <end position="260"/>
    </location>
</feature>
<sequence>MMFPRGRLSLAPEREPGEAPQDLRAAPVSRAALARERGWVRLFLFPRRPACEPGGSAASGFACGTLFACPSSANRGGRGRACSSRSRGPRVALSPLHANVGVQRVEGAPQSGLRAAPLDSPPFARRVRDGGEGGSASERMRSVRVAVLRARGRGSHSHSHAGPHWRAPFARERGLGQRTPPARVARRPDLRSAPSPSARPRFRKGGNRSGDTPNPFVRAQHVPRDPSFRAPPRGERGPRGSGGVGASRGQGTTGGGHARS</sequence>
<comment type="caution">
    <text evidence="2">The sequence shown here is derived from an EMBL/GenBank/DDBJ whole genome shotgun (WGS) entry which is preliminary data.</text>
</comment>
<dbReference type="EMBL" id="JAKELL010000077">
    <property type="protein sequence ID" value="KAH8984344.1"/>
    <property type="molecule type" value="Genomic_DNA"/>
</dbReference>
<evidence type="ECO:0000313" key="3">
    <source>
        <dbReference type="Proteomes" id="UP001201163"/>
    </source>
</evidence>
<dbReference type="Proteomes" id="UP001201163">
    <property type="component" value="Unassembled WGS sequence"/>
</dbReference>
<evidence type="ECO:0000313" key="2">
    <source>
        <dbReference type="EMBL" id="KAH8984344.1"/>
    </source>
</evidence>
<keyword evidence="3" id="KW-1185">Reference proteome</keyword>
<dbReference type="AlphaFoldDB" id="A0AAD4QA05"/>
<feature type="compositionally biased region" description="Basic and acidic residues" evidence="1">
    <location>
        <begin position="222"/>
        <end position="238"/>
    </location>
</feature>
<accession>A0AAD4QA05</accession>
<organism evidence="2 3">
    <name type="scientific">Lactarius akahatsu</name>
    <dbReference type="NCBI Taxonomy" id="416441"/>
    <lineage>
        <taxon>Eukaryota</taxon>
        <taxon>Fungi</taxon>
        <taxon>Dikarya</taxon>
        <taxon>Basidiomycota</taxon>
        <taxon>Agaricomycotina</taxon>
        <taxon>Agaricomycetes</taxon>
        <taxon>Russulales</taxon>
        <taxon>Russulaceae</taxon>
        <taxon>Lactarius</taxon>
    </lineage>
</organism>
<gene>
    <name evidence="2" type="ORF">EDB92DRAFT_1887507</name>
</gene>
<evidence type="ECO:0000256" key="1">
    <source>
        <dbReference type="SAM" id="MobiDB-lite"/>
    </source>
</evidence>
<protein>
    <submittedName>
        <fullName evidence="2">Uncharacterized protein</fullName>
    </submittedName>
</protein>
<name>A0AAD4QA05_9AGAM</name>
<proteinExistence type="predicted"/>